<dbReference type="AlphaFoldDB" id="A0AAW0FR49"/>
<organism evidence="16 17">
    <name type="scientific">Cerrena zonata</name>
    <dbReference type="NCBI Taxonomy" id="2478898"/>
    <lineage>
        <taxon>Eukaryota</taxon>
        <taxon>Fungi</taxon>
        <taxon>Dikarya</taxon>
        <taxon>Basidiomycota</taxon>
        <taxon>Agaricomycotina</taxon>
        <taxon>Agaricomycetes</taxon>
        <taxon>Polyporales</taxon>
        <taxon>Cerrenaceae</taxon>
        <taxon>Cerrena</taxon>
    </lineage>
</organism>
<dbReference type="Proteomes" id="UP001385951">
    <property type="component" value="Unassembled WGS sequence"/>
</dbReference>
<dbReference type="GO" id="GO:0016705">
    <property type="term" value="F:oxidoreductase activity, acting on paired donors, with incorporation or reduction of molecular oxygen"/>
    <property type="evidence" value="ECO:0007669"/>
    <property type="project" value="InterPro"/>
</dbReference>
<dbReference type="PRINTS" id="PR00385">
    <property type="entry name" value="P450"/>
</dbReference>
<keyword evidence="17" id="KW-1185">Reference proteome</keyword>
<evidence type="ECO:0000256" key="1">
    <source>
        <dbReference type="ARBA" id="ARBA00001971"/>
    </source>
</evidence>
<comment type="caution">
    <text evidence="16">The sequence shown here is derived from an EMBL/GenBank/DDBJ whole genome shotgun (WGS) entry which is preliminary data.</text>
</comment>
<feature type="binding site" description="axial binding residue" evidence="13">
    <location>
        <position position="502"/>
    </location>
    <ligand>
        <name>heme</name>
        <dbReference type="ChEBI" id="CHEBI:30413"/>
    </ligand>
    <ligandPart>
        <name>Fe</name>
        <dbReference type="ChEBI" id="CHEBI:18248"/>
    </ligandPart>
</feature>
<dbReference type="Gene3D" id="1.10.630.10">
    <property type="entry name" value="Cytochrome P450"/>
    <property type="match status" value="1"/>
</dbReference>
<keyword evidence="7 13" id="KW-0479">Metal-binding</keyword>
<evidence type="ECO:0000256" key="5">
    <source>
        <dbReference type="ARBA" id="ARBA00022617"/>
    </source>
</evidence>
<protein>
    <recommendedName>
        <fullName evidence="18">Cytochrome P450</fullName>
    </recommendedName>
</protein>
<gene>
    <name evidence="16" type="ORF">QCA50_013367</name>
</gene>
<feature type="compositionally biased region" description="Low complexity" evidence="14">
    <location>
        <begin position="1"/>
        <end position="16"/>
    </location>
</feature>
<keyword evidence="12 15" id="KW-0472">Membrane</keyword>
<comment type="cofactor">
    <cofactor evidence="1 13">
        <name>heme</name>
        <dbReference type="ChEBI" id="CHEBI:30413"/>
    </cofactor>
</comment>
<evidence type="ECO:0000256" key="6">
    <source>
        <dbReference type="ARBA" id="ARBA00022692"/>
    </source>
</evidence>
<keyword evidence="8 15" id="KW-1133">Transmembrane helix</keyword>
<comment type="subcellular location">
    <subcellularLocation>
        <location evidence="2">Membrane</location>
    </subcellularLocation>
</comment>
<keyword evidence="9" id="KW-0560">Oxidoreductase</keyword>
<dbReference type="SUPFAM" id="SSF48264">
    <property type="entry name" value="Cytochrome P450"/>
    <property type="match status" value="1"/>
</dbReference>
<evidence type="ECO:0000256" key="3">
    <source>
        <dbReference type="ARBA" id="ARBA00005179"/>
    </source>
</evidence>
<keyword evidence="11" id="KW-0503">Monooxygenase</keyword>
<evidence type="ECO:0000256" key="11">
    <source>
        <dbReference type="ARBA" id="ARBA00023033"/>
    </source>
</evidence>
<keyword evidence="6 15" id="KW-0812">Transmembrane</keyword>
<dbReference type="PRINTS" id="PR00463">
    <property type="entry name" value="EP450I"/>
</dbReference>
<sequence length="579" mass="64996">MGIVSQFSQTQTDTSSEMNTTIPSAAVDPRPSVSMFLIREAFHSVFGGLVALVAVFLLSVYTKPSSRRILPPGPKGVPFFGNLFQLMATPQPWKTFADWGKQYGPLVHLNIAGKNMIIMNTHKVAADLLDRRATIYSSRPNLIVASEMLTGGMLLAFQGYTDLWRRMRRAAHEGLNSNAAKNYHAAQEKEAILLVQGVLKDSNNWDDEVKRSTASMILGAIYDIPTVESCHDPQVAYVNNFVNRFVGAASPKAHYVEYFTWMKYIPSSMAKWKREALEWYKRDSEYLGKMYGAVKGRLRNGEESTSFAASLIRDDKHLGLSDLESSWLAATIYAAGSETSSTVMAWFILAMIAYPEVQKKAQEELDAVVGRDRMPTFADRDSLPYINACVREALRWRALTPMGAPHETVEDDWYEGYFIPKGTVCFANQWAMNRDTDVYGADSDEFRPERHLDQDGQVACPYPDTHDEGSLTLPRQLWFWSEVCLDRTGSYCSIMTYISRICVGRHVATNGLFINIASLLWAATVAPVTDHEGRPQIPDTFDHINNGLVLRPIPFKCNVKSRFKGAEAIVSQTRESFHS</sequence>
<evidence type="ECO:0008006" key="18">
    <source>
        <dbReference type="Google" id="ProtNLM"/>
    </source>
</evidence>
<dbReference type="PANTHER" id="PTHR46300">
    <property type="entry name" value="P450, PUTATIVE (EUROFUNG)-RELATED-RELATED"/>
    <property type="match status" value="1"/>
</dbReference>
<name>A0AAW0FR49_9APHY</name>
<evidence type="ECO:0000256" key="13">
    <source>
        <dbReference type="PIRSR" id="PIRSR602401-1"/>
    </source>
</evidence>
<dbReference type="EMBL" id="JASBNA010000030">
    <property type="protein sequence ID" value="KAK7683533.1"/>
    <property type="molecule type" value="Genomic_DNA"/>
</dbReference>
<evidence type="ECO:0000256" key="7">
    <source>
        <dbReference type="ARBA" id="ARBA00022723"/>
    </source>
</evidence>
<evidence type="ECO:0000256" key="12">
    <source>
        <dbReference type="ARBA" id="ARBA00023136"/>
    </source>
</evidence>
<dbReference type="InterPro" id="IPR001128">
    <property type="entry name" value="Cyt_P450"/>
</dbReference>
<accession>A0AAW0FR49</accession>
<dbReference type="GO" id="GO:0005506">
    <property type="term" value="F:iron ion binding"/>
    <property type="evidence" value="ECO:0007669"/>
    <property type="project" value="InterPro"/>
</dbReference>
<evidence type="ECO:0000256" key="9">
    <source>
        <dbReference type="ARBA" id="ARBA00023002"/>
    </source>
</evidence>
<evidence type="ECO:0000313" key="16">
    <source>
        <dbReference type="EMBL" id="KAK7683533.1"/>
    </source>
</evidence>
<dbReference type="Pfam" id="PF00067">
    <property type="entry name" value="p450"/>
    <property type="match status" value="1"/>
</dbReference>
<proteinExistence type="inferred from homology"/>
<comment type="similarity">
    <text evidence="4">Belongs to the cytochrome P450 family.</text>
</comment>
<reference evidence="16 17" key="1">
    <citation type="submission" date="2022-09" db="EMBL/GenBank/DDBJ databases">
        <authorList>
            <person name="Palmer J.M."/>
        </authorList>
    </citation>
    <scope>NUCLEOTIDE SEQUENCE [LARGE SCALE GENOMIC DNA]</scope>
    <source>
        <strain evidence="16 17">DSM 7382</strain>
    </source>
</reference>
<dbReference type="InterPro" id="IPR036396">
    <property type="entry name" value="Cyt_P450_sf"/>
</dbReference>
<feature type="transmembrane region" description="Helical" evidence="15">
    <location>
        <begin position="41"/>
        <end position="61"/>
    </location>
</feature>
<dbReference type="CDD" id="cd11065">
    <property type="entry name" value="CYP64-like"/>
    <property type="match status" value="1"/>
</dbReference>
<dbReference type="InterPro" id="IPR002401">
    <property type="entry name" value="Cyt_P450_E_grp-I"/>
</dbReference>
<dbReference type="GO" id="GO:0020037">
    <property type="term" value="F:heme binding"/>
    <property type="evidence" value="ECO:0007669"/>
    <property type="project" value="InterPro"/>
</dbReference>
<dbReference type="PANTHER" id="PTHR46300:SF2">
    <property type="entry name" value="CYTOCHROME P450 MONOOXYGENASE ALNH-RELATED"/>
    <property type="match status" value="1"/>
</dbReference>
<comment type="pathway">
    <text evidence="3">Secondary metabolite biosynthesis.</text>
</comment>
<keyword evidence="10 13" id="KW-0408">Iron</keyword>
<feature type="region of interest" description="Disordered" evidence="14">
    <location>
        <begin position="1"/>
        <end position="25"/>
    </location>
</feature>
<evidence type="ECO:0000256" key="8">
    <source>
        <dbReference type="ARBA" id="ARBA00022989"/>
    </source>
</evidence>
<evidence type="ECO:0000256" key="10">
    <source>
        <dbReference type="ARBA" id="ARBA00023004"/>
    </source>
</evidence>
<keyword evidence="5 13" id="KW-0349">Heme</keyword>
<dbReference type="GO" id="GO:0004497">
    <property type="term" value="F:monooxygenase activity"/>
    <property type="evidence" value="ECO:0007669"/>
    <property type="project" value="UniProtKB-KW"/>
</dbReference>
<dbReference type="GO" id="GO:0016020">
    <property type="term" value="C:membrane"/>
    <property type="evidence" value="ECO:0007669"/>
    <property type="project" value="UniProtKB-SubCell"/>
</dbReference>
<evidence type="ECO:0000256" key="4">
    <source>
        <dbReference type="ARBA" id="ARBA00010617"/>
    </source>
</evidence>
<evidence type="ECO:0000256" key="2">
    <source>
        <dbReference type="ARBA" id="ARBA00004370"/>
    </source>
</evidence>
<evidence type="ECO:0000313" key="17">
    <source>
        <dbReference type="Proteomes" id="UP001385951"/>
    </source>
</evidence>
<evidence type="ECO:0000256" key="14">
    <source>
        <dbReference type="SAM" id="MobiDB-lite"/>
    </source>
</evidence>
<evidence type="ECO:0000256" key="15">
    <source>
        <dbReference type="SAM" id="Phobius"/>
    </source>
</evidence>
<dbReference type="InterPro" id="IPR050364">
    <property type="entry name" value="Cytochrome_P450_fung"/>
</dbReference>